<dbReference type="GO" id="GO:0045944">
    <property type="term" value="P:positive regulation of transcription by RNA polymerase II"/>
    <property type="evidence" value="ECO:0007669"/>
    <property type="project" value="TreeGrafter"/>
</dbReference>
<protein>
    <recommendedName>
        <fullName evidence="7">Zn(2)-C6 fungal-type domain-containing protein</fullName>
    </recommendedName>
</protein>
<dbReference type="GO" id="GO:0005634">
    <property type="term" value="C:nucleus"/>
    <property type="evidence" value="ECO:0007669"/>
    <property type="project" value="UniProtKB-SubCell"/>
</dbReference>
<dbReference type="Proteomes" id="UP000249497">
    <property type="component" value="Unassembled WGS sequence"/>
</dbReference>
<keyword evidence="3" id="KW-0804">Transcription</keyword>
<evidence type="ECO:0000256" key="1">
    <source>
        <dbReference type="ARBA" id="ARBA00004123"/>
    </source>
</evidence>
<dbReference type="InterPro" id="IPR021858">
    <property type="entry name" value="Fun_TF"/>
</dbReference>
<dbReference type="PANTHER" id="PTHR37534">
    <property type="entry name" value="TRANSCRIPTIONAL ACTIVATOR PROTEIN UGA3"/>
    <property type="match status" value="1"/>
</dbReference>
<dbReference type="EMBL" id="KZ824774">
    <property type="protein sequence ID" value="RAH85566.1"/>
    <property type="molecule type" value="Genomic_DNA"/>
</dbReference>
<dbReference type="GO" id="GO:0000976">
    <property type="term" value="F:transcription cis-regulatory region binding"/>
    <property type="evidence" value="ECO:0007669"/>
    <property type="project" value="TreeGrafter"/>
</dbReference>
<dbReference type="CDD" id="cd00067">
    <property type="entry name" value="GAL4"/>
    <property type="match status" value="1"/>
</dbReference>
<dbReference type="RefSeq" id="XP_025531460.1">
    <property type="nucleotide sequence ID" value="XM_025674933.1"/>
</dbReference>
<accession>A0A8T8XBG9</accession>
<keyword evidence="6" id="KW-1185">Reference proteome</keyword>
<dbReference type="PANTHER" id="PTHR37534:SF2">
    <property type="entry name" value="N-ACETYLTRANSFERASE DOMAIN-CONTAINING PROTEIN"/>
    <property type="match status" value="1"/>
</dbReference>
<dbReference type="GO" id="GO:0000981">
    <property type="term" value="F:DNA-binding transcription factor activity, RNA polymerase II-specific"/>
    <property type="evidence" value="ECO:0007669"/>
    <property type="project" value="InterPro"/>
</dbReference>
<dbReference type="AlphaFoldDB" id="A0A8T8XBG9"/>
<dbReference type="SUPFAM" id="SSF51197">
    <property type="entry name" value="Clavaminate synthase-like"/>
    <property type="match status" value="1"/>
</dbReference>
<dbReference type="GO" id="GO:0008270">
    <property type="term" value="F:zinc ion binding"/>
    <property type="evidence" value="ECO:0007669"/>
    <property type="project" value="InterPro"/>
</dbReference>
<evidence type="ECO:0008006" key="7">
    <source>
        <dbReference type="Google" id="ProtNLM"/>
    </source>
</evidence>
<gene>
    <name evidence="5" type="ORF">BO86DRAFT_415851</name>
</gene>
<evidence type="ECO:0000313" key="6">
    <source>
        <dbReference type="Proteomes" id="UP000249497"/>
    </source>
</evidence>
<comment type="subcellular location">
    <subcellularLocation>
        <location evidence="1">Nucleus</location>
    </subcellularLocation>
</comment>
<dbReference type="Pfam" id="PF11951">
    <property type="entry name" value="Fungal_trans_2"/>
    <property type="match status" value="1"/>
</dbReference>
<dbReference type="InterPro" id="IPR001138">
    <property type="entry name" value="Zn2Cys6_DnaBD"/>
</dbReference>
<organism evidence="5 6">
    <name type="scientific">Aspergillus japonicus CBS 114.51</name>
    <dbReference type="NCBI Taxonomy" id="1448312"/>
    <lineage>
        <taxon>Eukaryota</taxon>
        <taxon>Fungi</taxon>
        <taxon>Dikarya</taxon>
        <taxon>Ascomycota</taxon>
        <taxon>Pezizomycotina</taxon>
        <taxon>Eurotiomycetes</taxon>
        <taxon>Eurotiomycetidae</taxon>
        <taxon>Eurotiales</taxon>
        <taxon>Aspergillaceae</taxon>
        <taxon>Aspergillus</taxon>
        <taxon>Aspergillus subgen. Circumdati</taxon>
    </lineage>
</organism>
<keyword evidence="4" id="KW-0539">Nucleus</keyword>
<evidence type="ECO:0000256" key="2">
    <source>
        <dbReference type="ARBA" id="ARBA00023015"/>
    </source>
</evidence>
<dbReference type="OrthoDB" id="4525710at2759"/>
<evidence type="ECO:0000256" key="4">
    <source>
        <dbReference type="ARBA" id="ARBA00023242"/>
    </source>
</evidence>
<proteinExistence type="predicted"/>
<name>A0A8T8XBG9_ASPJA</name>
<dbReference type="Pfam" id="PF05721">
    <property type="entry name" value="PhyH"/>
    <property type="match status" value="1"/>
</dbReference>
<keyword evidence="2" id="KW-0805">Transcription regulation</keyword>
<dbReference type="InterPro" id="IPR008775">
    <property type="entry name" value="Phytyl_CoA_dOase-like"/>
</dbReference>
<evidence type="ECO:0000256" key="3">
    <source>
        <dbReference type="ARBA" id="ARBA00023163"/>
    </source>
</evidence>
<reference evidence="5 6" key="1">
    <citation type="submission" date="2018-02" db="EMBL/GenBank/DDBJ databases">
        <title>The genomes of Aspergillus section Nigri reveals drivers in fungal speciation.</title>
        <authorList>
            <consortium name="DOE Joint Genome Institute"/>
            <person name="Vesth T.C."/>
            <person name="Nybo J."/>
            <person name="Theobald S."/>
            <person name="Brandl J."/>
            <person name="Frisvad J.C."/>
            <person name="Nielsen K.F."/>
            <person name="Lyhne E.K."/>
            <person name="Kogle M.E."/>
            <person name="Kuo A."/>
            <person name="Riley R."/>
            <person name="Clum A."/>
            <person name="Nolan M."/>
            <person name="Lipzen A."/>
            <person name="Salamov A."/>
            <person name="Henrissat B."/>
            <person name="Wiebenga A."/>
            <person name="De vries R.P."/>
            <person name="Grigoriev I.V."/>
            <person name="Mortensen U.H."/>
            <person name="Andersen M.R."/>
            <person name="Baker S.E."/>
        </authorList>
    </citation>
    <scope>NUCLEOTIDE SEQUENCE [LARGE SCALE GENOMIC DNA]</scope>
    <source>
        <strain evidence="5 6">CBS 114.51</strain>
    </source>
</reference>
<dbReference type="Gene3D" id="2.60.120.620">
    <property type="entry name" value="q2cbj1_9rhob like domain"/>
    <property type="match status" value="1"/>
</dbReference>
<dbReference type="GeneID" id="37178625"/>
<sequence length="606" mass="67101">MMAGGMLAKSPNEFVSDHPTSKSQKWLATHYEAGDVVFHHPYTIHASGRNEDAQGRIRLRHHLRCDDSRPKCERCRNAGRECIRSSPQLQFLNTTSAEYAQDLSDVSNALNISMALSLVTIAANLSASKHAFEYVDETPALAAFYAAETTIGVEQTDAFPFHPTRQVEHGGIRSSERTWDESRLSAITTPLSADLPSPQSQTQAAQAQLSLEEACLIRYFVESLGLWFDLCDPERHFAVVVPQRARICAPLLDAILSASARHFSTLPQQRQLAITQNYGLKEGLAIGEESMLAYHSRSIAGLRAASQEPNAIMDENLLAAVVILRFYEELDSPFTDPPSDTAVRGLQVFLEAQASSAIQTCHGLRSSAFWVGFRQEFHMAISQRRSFRIPLATVAHYLPTRASPDHVWTNRLLIIGAHVIQYCFPPVHSPEQSPGQKSTAYEHLLNLRQSWAARAPSSFIPIYTTSALPSERLFFPQQWFLNDTHIVATQSLGLIDLLLATHDPHVDRLRPRMSHRRALAVLDEEIRTTVREICGVAVANRQSPTAALTASLAVVLGAEAFREASQAEKDVLLAVVRGIKAESYYFPGEGMEGVILGVWGEGKCRS</sequence>
<evidence type="ECO:0000313" key="5">
    <source>
        <dbReference type="EMBL" id="RAH85566.1"/>
    </source>
</evidence>